<dbReference type="InterPro" id="IPR051922">
    <property type="entry name" value="Bact_Sporulation_Assoc"/>
</dbReference>
<dbReference type="FunFam" id="3.40.50.12090:FF:000001">
    <property type="entry name" value="Cell surface protein"/>
    <property type="match status" value="1"/>
</dbReference>
<name>A0A371IRZ7_9FIRM</name>
<dbReference type="PANTHER" id="PTHR30032:SF8">
    <property type="entry name" value="GERMINATION-SPECIFIC N-ACETYLMURAMOYL-L-ALANINE AMIDASE"/>
    <property type="match status" value="1"/>
</dbReference>
<dbReference type="InterPro" id="IPR007253">
    <property type="entry name" value="Cell_wall-bd_2"/>
</dbReference>
<sequence>MHGRSDMNIPNKIATLLVITLALGMTPIDIVNANTKETTSVNLVGEDRLETATKISKNGWISSNEAVIVNDSSIVDALSATSFAKSKDAPILLTSKDELSSKTKYRLKSLGVKRIYLIGGTSVLSKNVEEMLKKEGMSVERIAGNDRYDTSLQLAKRVDYIESIDEIVVVNGEKGLADAVSIGAVAAQNNMPIILAHPTKGTEVSDSFIKSKYIKNTYIIGGESAISKSIENKLPHTTRIGGTNRNETNARVIEKFYQDTDLKAAYVTKDGMKNPNQLIDALSVGVLAAKNESPIILVSDKLSDTQKDIGYSKSFESVVQVGGNGNEDAFNQLLKMQEKTTFKVSTVSEFKNALDKATSNDEIEFRPTKTIRENFTIKSKYAINVSLETGTYNSTITIDMPNGLFTNKAEIDELRINSIKKGNCTNSGIIDMLKIYDKNECKIVNTRDGKIETLIVDKNSKNVSIENRGTINTIENNVVNTEINNLGCIENLVGREDAEIEGNKPLNLDLKDMYVTSIEVKDATTVKVKFNTIMLGLSFTWDGKEIDSSKVSSIDRKSYTLTVDKMANGSTHRISIKKFRYNDYTQSGIKYEEVVK</sequence>
<reference evidence="1 2" key="1">
    <citation type="journal article" date="2017" name="Genome Announc.">
        <title>Draft Genome Sequence of Romboutsia maritimum sp. nov. Strain CCRI-22766(T), Isolated from Coastal Estuarine Mud.</title>
        <authorList>
            <person name="Maheux A.F."/>
            <person name="Boudreau D.K."/>
            <person name="Berube E."/>
            <person name="Boissinot M."/>
            <person name="Raymond F."/>
            <person name="Brodeur S."/>
            <person name="Corbeil J."/>
            <person name="Brightwell G."/>
            <person name="Broda D."/>
            <person name="Omar R.F."/>
            <person name="Bergeron M.G."/>
        </authorList>
    </citation>
    <scope>NUCLEOTIDE SEQUENCE [LARGE SCALE GENOMIC DNA]</scope>
    <source>
        <strain evidence="1 2">CCRI-22766</strain>
    </source>
</reference>
<dbReference type="PANTHER" id="PTHR30032">
    <property type="entry name" value="N-ACETYLMURAMOYL-L-ALANINE AMIDASE-RELATED"/>
    <property type="match status" value="1"/>
</dbReference>
<organism evidence="1 2">
    <name type="scientific">Romboutsia maritimum</name>
    <dbReference type="NCBI Taxonomy" id="2020948"/>
    <lineage>
        <taxon>Bacteria</taxon>
        <taxon>Bacillati</taxon>
        <taxon>Bacillota</taxon>
        <taxon>Clostridia</taxon>
        <taxon>Peptostreptococcales</taxon>
        <taxon>Peptostreptococcaceae</taxon>
        <taxon>Romboutsia</taxon>
    </lineage>
</organism>
<evidence type="ECO:0000313" key="1">
    <source>
        <dbReference type="EMBL" id="RDY23257.1"/>
    </source>
</evidence>
<evidence type="ECO:0000313" key="2">
    <source>
        <dbReference type="Proteomes" id="UP000243494"/>
    </source>
</evidence>
<dbReference type="EMBL" id="NOJZ02000015">
    <property type="protein sequence ID" value="RDY23257.1"/>
    <property type="molecule type" value="Genomic_DNA"/>
</dbReference>
<gene>
    <name evidence="1" type="ORF">CHF27_008925</name>
</gene>
<protein>
    <submittedName>
        <fullName evidence="1">Cell wall-binding repeat-containing protein</fullName>
    </submittedName>
</protein>
<comment type="caution">
    <text evidence="1">The sequence shown here is derived from an EMBL/GenBank/DDBJ whole genome shotgun (WGS) entry which is preliminary data.</text>
</comment>
<dbReference type="Pfam" id="PF04122">
    <property type="entry name" value="CW_binding_2"/>
    <property type="match status" value="3"/>
</dbReference>
<proteinExistence type="predicted"/>
<keyword evidence="2" id="KW-1185">Reference proteome</keyword>
<dbReference type="AlphaFoldDB" id="A0A371IRZ7"/>
<accession>A0A371IRZ7</accession>
<dbReference type="Gene3D" id="3.40.50.12090">
    <property type="match status" value="2"/>
</dbReference>
<dbReference type="Proteomes" id="UP000243494">
    <property type="component" value="Unassembled WGS sequence"/>
</dbReference>